<dbReference type="Proteomes" id="UP000241764">
    <property type="component" value="Unassembled WGS sequence"/>
</dbReference>
<keyword evidence="2" id="KW-1185">Reference proteome</keyword>
<organism evidence="1 2">
    <name type="scientific">Phyllobacterium sophorae</name>
    <dbReference type="NCBI Taxonomy" id="1520277"/>
    <lineage>
        <taxon>Bacteria</taxon>
        <taxon>Pseudomonadati</taxon>
        <taxon>Pseudomonadota</taxon>
        <taxon>Alphaproteobacteria</taxon>
        <taxon>Hyphomicrobiales</taxon>
        <taxon>Phyllobacteriaceae</taxon>
        <taxon>Phyllobacterium</taxon>
    </lineage>
</organism>
<sequence>MESDRILGLACLGIILAVTALSGCGSIKEKTAPCKRPAELSSYGEDPRQDCGPMQAINSPAGTYATIGVK</sequence>
<proteinExistence type="predicted"/>
<evidence type="ECO:0000313" key="1">
    <source>
        <dbReference type="EMBL" id="PSH55613.1"/>
    </source>
</evidence>
<dbReference type="AlphaFoldDB" id="A0A2P7AN14"/>
<protein>
    <recommendedName>
        <fullName evidence="3">Lipoprotein</fullName>
    </recommendedName>
</protein>
<evidence type="ECO:0000313" key="2">
    <source>
        <dbReference type="Proteomes" id="UP000241764"/>
    </source>
</evidence>
<accession>A0A2P7AN14</accession>
<dbReference type="PROSITE" id="PS51257">
    <property type="entry name" value="PROKAR_LIPOPROTEIN"/>
    <property type="match status" value="1"/>
</dbReference>
<dbReference type="RefSeq" id="WP_106667746.1">
    <property type="nucleotide sequence ID" value="NZ_PGGM01000027.1"/>
</dbReference>
<dbReference type="OrthoDB" id="8086375at2"/>
<name>A0A2P7AN14_9HYPH</name>
<dbReference type="EMBL" id="PGGM01000027">
    <property type="protein sequence ID" value="PSH55613.1"/>
    <property type="molecule type" value="Genomic_DNA"/>
</dbReference>
<gene>
    <name evidence="1" type="ORF">CU103_30360</name>
</gene>
<comment type="caution">
    <text evidence="1">The sequence shown here is derived from an EMBL/GenBank/DDBJ whole genome shotgun (WGS) entry which is preliminary data.</text>
</comment>
<evidence type="ECO:0008006" key="3">
    <source>
        <dbReference type="Google" id="ProtNLM"/>
    </source>
</evidence>
<reference evidence="2" key="1">
    <citation type="submission" date="2017-11" db="EMBL/GenBank/DDBJ databases">
        <authorList>
            <person name="Kuznetsova I."/>
            <person name="Sazanova A."/>
            <person name="Chirak E."/>
            <person name="Safronova V."/>
            <person name="Willems A."/>
        </authorList>
    </citation>
    <scope>NUCLEOTIDE SEQUENCE [LARGE SCALE GENOMIC DNA]</scope>
    <source>
        <strain evidence="2">CCBAU 03422</strain>
    </source>
</reference>